<gene>
    <name evidence="1" type="ORF">M404DRAFT_991234</name>
</gene>
<proteinExistence type="predicted"/>
<dbReference type="HOGENOM" id="CLU_3069639_0_0_1"/>
<reference evidence="2" key="2">
    <citation type="submission" date="2015-01" db="EMBL/GenBank/DDBJ databases">
        <title>Evolutionary Origins and Diversification of the Mycorrhizal Mutualists.</title>
        <authorList>
            <consortium name="DOE Joint Genome Institute"/>
            <consortium name="Mycorrhizal Genomics Consortium"/>
            <person name="Kohler A."/>
            <person name="Kuo A."/>
            <person name="Nagy L.G."/>
            <person name="Floudas D."/>
            <person name="Copeland A."/>
            <person name="Barry K.W."/>
            <person name="Cichocki N."/>
            <person name="Veneault-Fourrey C."/>
            <person name="LaButti K."/>
            <person name="Lindquist E.A."/>
            <person name="Lipzen A."/>
            <person name="Lundell T."/>
            <person name="Morin E."/>
            <person name="Murat C."/>
            <person name="Riley R."/>
            <person name="Ohm R."/>
            <person name="Sun H."/>
            <person name="Tunlid A."/>
            <person name="Henrissat B."/>
            <person name="Grigoriev I.V."/>
            <person name="Hibbett D.S."/>
            <person name="Martin F."/>
        </authorList>
    </citation>
    <scope>NUCLEOTIDE SEQUENCE [LARGE SCALE GENOMIC DNA]</scope>
    <source>
        <strain evidence="2">Marx 270</strain>
    </source>
</reference>
<dbReference type="Proteomes" id="UP000054217">
    <property type="component" value="Unassembled WGS sequence"/>
</dbReference>
<dbReference type="InParanoid" id="A0A0C3KY75"/>
<protein>
    <submittedName>
        <fullName evidence="1">Uncharacterized protein</fullName>
    </submittedName>
</protein>
<sequence>MLWGPAAFKSLTKYYDHSNTFINAQYLAAFPRLHDPNTDMAPRTIENVLIDAH</sequence>
<evidence type="ECO:0000313" key="2">
    <source>
        <dbReference type="Proteomes" id="UP000054217"/>
    </source>
</evidence>
<organism evidence="1 2">
    <name type="scientific">Pisolithus tinctorius Marx 270</name>
    <dbReference type="NCBI Taxonomy" id="870435"/>
    <lineage>
        <taxon>Eukaryota</taxon>
        <taxon>Fungi</taxon>
        <taxon>Dikarya</taxon>
        <taxon>Basidiomycota</taxon>
        <taxon>Agaricomycotina</taxon>
        <taxon>Agaricomycetes</taxon>
        <taxon>Agaricomycetidae</taxon>
        <taxon>Boletales</taxon>
        <taxon>Sclerodermatineae</taxon>
        <taxon>Pisolithaceae</taxon>
        <taxon>Pisolithus</taxon>
    </lineage>
</organism>
<accession>A0A0C3KY75</accession>
<keyword evidence="2" id="KW-1185">Reference proteome</keyword>
<dbReference type="EMBL" id="KN831944">
    <property type="protein sequence ID" value="KIO14482.1"/>
    <property type="molecule type" value="Genomic_DNA"/>
</dbReference>
<reference evidence="1 2" key="1">
    <citation type="submission" date="2014-04" db="EMBL/GenBank/DDBJ databases">
        <authorList>
            <consortium name="DOE Joint Genome Institute"/>
            <person name="Kuo A."/>
            <person name="Kohler A."/>
            <person name="Costa M.D."/>
            <person name="Nagy L.G."/>
            <person name="Floudas D."/>
            <person name="Copeland A."/>
            <person name="Barry K.W."/>
            <person name="Cichocki N."/>
            <person name="Veneault-Fourrey C."/>
            <person name="LaButti K."/>
            <person name="Lindquist E.A."/>
            <person name="Lipzen A."/>
            <person name="Lundell T."/>
            <person name="Morin E."/>
            <person name="Murat C."/>
            <person name="Sun H."/>
            <person name="Tunlid A."/>
            <person name="Henrissat B."/>
            <person name="Grigoriev I.V."/>
            <person name="Hibbett D.S."/>
            <person name="Martin F."/>
            <person name="Nordberg H.P."/>
            <person name="Cantor M.N."/>
            <person name="Hua S.X."/>
        </authorList>
    </citation>
    <scope>NUCLEOTIDE SEQUENCE [LARGE SCALE GENOMIC DNA]</scope>
    <source>
        <strain evidence="1 2">Marx 270</strain>
    </source>
</reference>
<dbReference type="AlphaFoldDB" id="A0A0C3KY75"/>
<name>A0A0C3KY75_PISTI</name>
<evidence type="ECO:0000313" key="1">
    <source>
        <dbReference type="EMBL" id="KIO14482.1"/>
    </source>
</evidence>